<organism evidence="2 3">
    <name type="scientific">Rhodocytophaga rosea</name>
    <dbReference type="NCBI Taxonomy" id="2704465"/>
    <lineage>
        <taxon>Bacteria</taxon>
        <taxon>Pseudomonadati</taxon>
        <taxon>Bacteroidota</taxon>
        <taxon>Cytophagia</taxon>
        <taxon>Cytophagales</taxon>
        <taxon>Rhodocytophagaceae</taxon>
        <taxon>Rhodocytophaga</taxon>
    </lineage>
</organism>
<evidence type="ECO:0000256" key="1">
    <source>
        <dbReference type="SAM" id="SignalP"/>
    </source>
</evidence>
<gene>
    <name evidence="2" type="ORF">GXP67_18650</name>
</gene>
<evidence type="ECO:0008006" key="4">
    <source>
        <dbReference type="Google" id="ProtNLM"/>
    </source>
</evidence>
<dbReference type="Gene3D" id="3.30.1150.10">
    <property type="match status" value="1"/>
</dbReference>
<sequence length="139" mass="15859">MIRPIFTLVFILFILSVRAQSTFIPNSCISETDTLDGSKVYTVVSKQPEYQGGINQFYKAIARNIVVDRGTRHQIDSRIVFTFIIDKNGQVREFCLIKPQGLQFNTNELVTKINNWTPGELDGVKVPVRLTIPMIIELR</sequence>
<evidence type="ECO:0000313" key="3">
    <source>
        <dbReference type="Proteomes" id="UP000480178"/>
    </source>
</evidence>
<dbReference type="Proteomes" id="UP000480178">
    <property type="component" value="Chromosome"/>
</dbReference>
<keyword evidence="3" id="KW-1185">Reference proteome</keyword>
<name>A0A6C0GKP3_9BACT</name>
<feature type="chain" id="PRO_5025448559" description="TonB C-terminal domain-containing protein" evidence="1">
    <location>
        <begin position="20"/>
        <end position="139"/>
    </location>
</feature>
<feature type="signal peptide" evidence="1">
    <location>
        <begin position="1"/>
        <end position="19"/>
    </location>
</feature>
<proteinExistence type="predicted"/>
<dbReference type="AlphaFoldDB" id="A0A6C0GKP3"/>
<dbReference type="EMBL" id="CP048222">
    <property type="protein sequence ID" value="QHT68517.1"/>
    <property type="molecule type" value="Genomic_DNA"/>
</dbReference>
<dbReference type="KEGG" id="rhoz:GXP67_18650"/>
<evidence type="ECO:0000313" key="2">
    <source>
        <dbReference type="EMBL" id="QHT68517.1"/>
    </source>
</evidence>
<reference evidence="2 3" key="1">
    <citation type="submission" date="2020-01" db="EMBL/GenBank/DDBJ databases">
        <authorList>
            <person name="Kim M.K."/>
        </authorList>
    </citation>
    <scope>NUCLEOTIDE SEQUENCE [LARGE SCALE GENOMIC DNA]</scope>
    <source>
        <strain evidence="2 3">172606-1</strain>
    </source>
</reference>
<accession>A0A6C0GKP3</accession>
<protein>
    <recommendedName>
        <fullName evidence="4">TonB C-terminal domain-containing protein</fullName>
    </recommendedName>
</protein>
<dbReference type="RefSeq" id="WP_162444528.1">
    <property type="nucleotide sequence ID" value="NZ_CP048222.1"/>
</dbReference>
<dbReference type="SUPFAM" id="SSF74653">
    <property type="entry name" value="TolA/TonB C-terminal domain"/>
    <property type="match status" value="1"/>
</dbReference>
<keyword evidence="1" id="KW-0732">Signal</keyword>